<protein>
    <submittedName>
        <fullName evidence="4">Transglutaminase domain-containing protein</fullName>
    </submittedName>
</protein>
<dbReference type="RefSeq" id="WP_013499574.1">
    <property type="nucleotide sequence ID" value="NC_014833.1"/>
</dbReference>
<evidence type="ECO:0000313" key="4">
    <source>
        <dbReference type="EMBL" id="ADU23465.1"/>
    </source>
</evidence>
<reference evidence="4 5" key="1">
    <citation type="journal article" date="2011" name="J. Bacteriol.">
        <title>Complete genome of the cellulolytic ruminal bacterium Ruminococcus albus 7.</title>
        <authorList>
            <person name="Suen G."/>
            <person name="Stevenson D.M."/>
            <person name="Bruce D.C."/>
            <person name="Chertkov O."/>
            <person name="Copeland A."/>
            <person name="Cheng J.F."/>
            <person name="Detter C."/>
            <person name="Detter J.C."/>
            <person name="Goodwin L.A."/>
            <person name="Han C.S."/>
            <person name="Hauser L.J."/>
            <person name="Ivanova N.N."/>
            <person name="Kyrpides N.C."/>
            <person name="Land M.L."/>
            <person name="Lapidus A."/>
            <person name="Lucas S."/>
            <person name="Ovchinnikova G."/>
            <person name="Pitluck S."/>
            <person name="Tapia R."/>
            <person name="Woyke T."/>
            <person name="Boyum J."/>
            <person name="Mead D."/>
            <person name="Weimer P.J."/>
        </authorList>
    </citation>
    <scope>NUCLEOTIDE SEQUENCE [LARGE SCALE GENOMIC DNA]</scope>
    <source>
        <strain evidence="5">ATCC 27210 / DSM 20455 / JCM 14654 / NCDO 2250 / 7</strain>
    </source>
</reference>
<evidence type="ECO:0000256" key="1">
    <source>
        <dbReference type="SAM" id="MobiDB-lite"/>
    </source>
</evidence>
<dbReference type="InterPro" id="IPR038765">
    <property type="entry name" value="Papain-like_cys_pep_sf"/>
</dbReference>
<dbReference type="STRING" id="697329.Rumal_3000"/>
<keyword evidence="2" id="KW-0472">Membrane</keyword>
<dbReference type="SMART" id="SM00460">
    <property type="entry name" value="TGc"/>
    <property type="match status" value="1"/>
</dbReference>
<dbReference type="OrthoDB" id="9804872at2"/>
<dbReference type="SUPFAM" id="SSF54001">
    <property type="entry name" value="Cysteine proteinases"/>
    <property type="match status" value="1"/>
</dbReference>
<dbReference type="Proteomes" id="UP000006919">
    <property type="component" value="Chromosome"/>
</dbReference>
<evidence type="ECO:0000256" key="2">
    <source>
        <dbReference type="SAM" id="Phobius"/>
    </source>
</evidence>
<proteinExistence type="predicted"/>
<dbReference type="KEGG" id="ral:Rumal_3000"/>
<evidence type="ECO:0000313" key="5">
    <source>
        <dbReference type="Proteomes" id="UP000006919"/>
    </source>
</evidence>
<feature type="transmembrane region" description="Helical" evidence="2">
    <location>
        <begin position="170"/>
        <end position="188"/>
    </location>
</feature>
<sequence>MEEKRTYISAPVVFGVGTALTVGIWGGLYAGAAALFLCVLTAYLAERLGRIWGFLPALCGGLAAGILHDRARAEFALCADSAEYMYTIKRGLMYVPVAGAADSAYIAVLIFCGISCAVYSAAGVRAAAVLWGIAAAAGSVLFGGSSLLVCGAVALAVSVLILGAKDMRRAVLSLGAAVIALPAVLIRLPELPPAGEVSAAEGMTLYLAESYEEPHCSKAQYARGSAIMKTLREAGFDEMTQKGQLMGSAGAVLPMEKVNVGEDLIPAGVCSEYTEGGYVVCPQADKEIFRLMTQLKEGEYLDREGLYREYVYSAYGSLTADEEEKLREKYPVDGTQPLDVKLAAVRTAVRNELSDKAADSSDHAQLTVDIARSCGIAARTVKGIYFKSMPEGGKARLADGEQREWAEVYIDGAGWSVFEASREYEESSPLLPEGTSADGEESDGLTSSAEDIIYRSAPPRTAAEIRAEKETTKTSGRLMLMPFGILAAALAAGRIRAAYRWSLRRKHDDTAALKADHFQGRQLMEEVLGLHGLPPEVLAEKAEGLLGTRFAESERAYEELRFSDKAPDDKALEKAKRFYEEALRASKKQGRIKSLIRRLRGLY</sequence>
<dbReference type="Gene3D" id="3.10.620.30">
    <property type="match status" value="1"/>
</dbReference>
<organism evidence="4 5">
    <name type="scientific">Ruminococcus albus (strain ATCC 27210 / DSM 20455 / JCM 14654 / NCDO 2250 / 7)</name>
    <dbReference type="NCBI Taxonomy" id="697329"/>
    <lineage>
        <taxon>Bacteria</taxon>
        <taxon>Bacillati</taxon>
        <taxon>Bacillota</taxon>
        <taxon>Clostridia</taxon>
        <taxon>Eubacteriales</taxon>
        <taxon>Oscillospiraceae</taxon>
        <taxon>Ruminococcus</taxon>
    </lineage>
</organism>
<evidence type="ECO:0000259" key="3">
    <source>
        <dbReference type="SMART" id="SM00460"/>
    </source>
</evidence>
<dbReference type="InterPro" id="IPR002931">
    <property type="entry name" value="Transglutaminase-like"/>
</dbReference>
<dbReference type="Pfam" id="PF01841">
    <property type="entry name" value="Transglut_core"/>
    <property type="match status" value="1"/>
</dbReference>
<gene>
    <name evidence="4" type="ordered locus">Rumal_3000</name>
</gene>
<keyword evidence="2" id="KW-0812">Transmembrane</keyword>
<feature type="transmembrane region" description="Helical" evidence="2">
    <location>
        <begin position="128"/>
        <end position="161"/>
    </location>
</feature>
<feature type="domain" description="Transglutaminase-like" evidence="3">
    <location>
        <begin position="352"/>
        <end position="422"/>
    </location>
</feature>
<feature type="region of interest" description="Disordered" evidence="1">
    <location>
        <begin position="426"/>
        <end position="453"/>
    </location>
</feature>
<accession>E6UDK4</accession>
<dbReference type="eggNOG" id="COG1305">
    <property type="taxonomic scope" value="Bacteria"/>
</dbReference>
<feature type="transmembrane region" description="Helical" evidence="2">
    <location>
        <begin position="51"/>
        <end position="71"/>
    </location>
</feature>
<dbReference type="EMBL" id="CP002403">
    <property type="protein sequence ID" value="ADU23465.1"/>
    <property type="molecule type" value="Genomic_DNA"/>
</dbReference>
<dbReference type="AlphaFoldDB" id="E6UDK4"/>
<dbReference type="HOGENOM" id="CLU_452603_0_0_9"/>
<keyword evidence="2" id="KW-1133">Transmembrane helix</keyword>
<name>E6UDK4_RUMA7</name>
<feature type="transmembrane region" description="Helical" evidence="2">
    <location>
        <begin position="92"/>
        <end position="122"/>
    </location>
</feature>
<feature type="transmembrane region" description="Helical" evidence="2">
    <location>
        <begin position="12"/>
        <end position="45"/>
    </location>
</feature>